<feature type="region of interest" description="Disordered" evidence="7">
    <location>
        <begin position="102"/>
        <end position="134"/>
    </location>
</feature>
<keyword evidence="11" id="KW-1185">Reference proteome</keyword>
<dbReference type="Gene3D" id="2.130.10.10">
    <property type="entry name" value="YVTN repeat-like/Quinoprotein amine dehydrogenase"/>
    <property type="match status" value="1"/>
</dbReference>
<dbReference type="Proteomes" id="UP001295423">
    <property type="component" value="Unassembled WGS sequence"/>
</dbReference>
<reference evidence="10" key="1">
    <citation type="submission" date="2023-08" db="EMBL/GenBank/DDBJ databases">
        <authorList>
            <person name="Audoor S."/>
            <person name="Bilcke G."/>
        </authorList>
    </citation>
    <scope>NUCLEOTIDE SEQUENCE</scope>
</reference>
<protein>
    <recommendedName>
        <fullName evidence="12">Histone-binding protein RBBP4 N-terminal domain-containing protein</fullName>
    </recommendedName>
</protein>
<dbReference type="PROSITE" id="PS50294">
    <property type="entry name" value="WD_REPEATS_REGION"/>
    <property type="match status" value="3"/>
</dbReference>
<feature type="domain" description="EIPR1-like beta-propeller" evidence="9">
    <location>
        <begin position="268"/>
        <end position="395"/>
    </location>
</feature>
<dbReference type="PANTHER" id="PTHR22850">
    <property type="entry name" value="WD40 REPEAT FAMILY"/>
    <property type="match status" value="1"/>
</dbReference>
<dbReference type="PRINTS" id="PR00320">
    <property type="entry name" value="GPROTEINBRPT"/>
</dbReference>
<evidence type="ECO:0000256" key="2">
    <source>
        <dbReference type="ARBA" id="ARBA00022574"/>
    </source>
</evidence>
<dbReference type="GO" id="GO:0005634">
    <property type="term" value="C:nucleus"/>
    <property type="evidence" value="ECO:0007669"/>
    <property type="project" value="UniProtKB-SubCell"/>
</dbReference>
<feature type="repeat" description="WD" evidence="6">
    <location>
        <begin position="274"/>
        <end position="316"/>
    </location>
</feature>
<evidence type="ECO:0000259" key="8">
    <source>
        <dbReference type="Pfam" id="PF12265"/>
    </source>
</evidence>
<feature type="compositionally biased region" description="Basic and acidic residues" evidence="7">
    <location>
        <begin position="102"/>
        <end position="112"/>
    </location>
</feature>
<feature type="compositionally biased region" description="Acidic residues" evidence="7">
    <location>
        <begin position="459"/>
        <end position="471"/>
    </location>
</feature>
<dbReference type="SMART" id="SM00320">
    <property type="entry name" value="WD40"/>
    <property type="match status" value="5"/>
</dbReference>
<evidence type="ECO:0000313" key="11">
    <source>
        <dbReference type="Proteomes" id="UP001295423"/>
    </source>
</evidence>
<evidence type="ECO:0000256" key="3">
    <source>
        <dbReference type="ARBA" id="ARBA00022737"/>
    </source>
</evidence>
<evidence type="ECO:0000256" key="5">
    <source>
        <dbReference type="ARBA" id="ARBA00023242"/>
    </source>
</evidence>
<feature type="repeat" description="WD" evidence="6">
    <location>
        <begin position="420"/>
        <end position="452"/>
    </location>
</feature>
<comment type="subcellular location">
    <subcellularLocation>
        <location evidence="1">Nucleus</location>
    </subcellularLocation>
</comment>
<feature type="compositionally biased region" description="Basic and acidic residues" evidence="7">
    <location>
        <begin position="472"/>
        <end position="483"/>
    </location>
</feature>
<dbReference type="InterPro" id="IPR015943">
    <property type="entry name" value="WD40/YVTN_repeat-like_dom_sf"/>
</dbReference>
<dbReference type="SUPFAM" id="SSF50978">
    <property type="entry name" value="WD40 repeat-like"/>
    <property type="match status" value="1"/>
</dbReference>
<dbReference type="Pfam" id="PF23609">
    <property type="entry name" value="Beta-prop_EIPR1"/>
    <property type="match status" value="1"/>
</dbReference>
<evidence type="ECO:0000256" key="4">
    <source>
        <dbReference type="ARBA" id="ARBA00022853"/>
    </source>
</evidence>
<feature type="repeat" description="WD" evidence="6">
    <location>
        <begin position="319"/>
        <end position="361"/>
    </location>
</feature>
<keyword evidence="3" id="KW-0677">Repeat</keyword>
<sequence length="483" mass="53311">MTASTMADTALNSAAINEVSDVLKDKLIDAEYKIWKKNTPYLYDVVMTHALEWPSLTCEWLPTVKSAGPKTNEHSLLIGTHTAGDEQNYLMVASCNLPKDDVVIDNRTQKDDGGDDEEAEQEGENSEPKATAATSEAKAAAAYNEEKGEVGGFGHASSNIGKIEIRMKVKHQGEVNRARHMPQNHFFVATRGPGAELYVFDLSKHPSFPAEDSVFSPQVVCCGHTLEGYAMEWSRLTKGHLLSGSEDTNVCLFDINSNGSNEKAGRQVKPLSTFKGHTKVVEDVDWHCKDPHMCASVSDDRTIRIWDTRDPTKAMHVVESKHEGDINSIAFNPVNEFLFATGSADSTVALWDLRNLEKRTQTLSGHTDQVYMVNWAPHDESVLASCSADRRVGLWDLSRIGAEQSPEDAEDGPPELLFLHGGHTANVSDFSWNAKDPWTIASVSDDNVLQVWHPAEEIYAGEEEEYDSTGEGEDKMLGDDDLE</sequence>
<evidence type="ECO:0000256" key="6">
    <source>
        <dbReference type="PROSITE-ProRule" id="PRU00221"/>
    </source>
</evidence>
<dbReference type="Pfam" id="PF12265">
    <property type="entry name" value="CAF1C_H4-bd"/>
    <property type="match status" value="1"/>
</dbReference>
<organism evidence="10 11">
    <name type="scientific">Cylindrotheca closterium</name>
    <dbReference type="NCBI Taxonomy" id="2856"/>
    <lineage>
        <taxon>Eukaryota</taxon>
        <taxon>Sar</taxon>
        <taxon>Stramenopiles</taxon>
        <taxon>Ochrophyta</taxon>
        <taxon>Bacillariophyta</taxon>
        <taxon>Bacillariophyceae</taxon>
        <taxon>Bacillariophycidae</taxon>
        <taxon>Bacillariales</taxon>
        <taxon>Bacillariaceae</taxon>
        <taxon>Cylindrotheca</taxon>
    </lineage>
</organism>
<gene>
    <name evidence="10" type="ORF">CYCCA115_LOCUS7893</name>
</gene>
<evidence type="ECO:0000259" key="9">
    <source>
        <dbReference type="Pfam" id="PF23609"/>
    </source>
</evidence>
<dbReference type="GO" id="GO:0006325">
    <property type="term" value="P:chromatin organization"/>
    <property type="evidence" value="ECO:0007669"/>
    <property type="project" value="UniProtKB-KW"/>
</dbReference>
<evidence type="ECO:0000256" key="1">
    <source>
        <dbReference type="ARBA" id="ARBA00004123"/>
    </source>
</evidence>
<dbReference type="InterPro" id="IPR050459">
    <property type="entry name" value="WD_repeat_RBAP46/RBAP48/MSI1"/>
</dbReference>
<name>A0AAD2CT83_9STRA</name>
<dbReference type="EMBL" id="CAKOGP040001112">
    <property type="protein sequence ID" value="CAJ1942330.1"/>
    <property type="molecule type" value="Genomic_DNA"/>
</dbReference>
<dbReference type="InterPro" id="IPR059104">
    <property type="entry name" value="Beta-prop_EIPR1-like"/>
</dbReference>
<comment type="caution">
    <text evidence="10">The sequence shown here is derived from an EMBL/GenBank/DDBJ whole genome shotgun (WGS) entry which is preliminary data.</text>
</comment>
<evidence type="ECO:0008006" key="12">
    <source>
        <dbReference type="Google" id="ProtNLM"/>
    </source>
</evidence>
<dbReference type="InterPro" id="IPR001680">
    <property type="entry name" value="WD40_rpt"/>
</dbReference>
<proteinExistence type="predicted"/>
<dbReference type="Pfam" id="PF00400">
    <property type="entry name" value="WD40"/>
    <property type="match status" value="1"/>
</dbReference>
<accession>A0AAD2CT83</accession>
<dbReference type="InterPro" id="IPR020472">
    <property type="entry name" value="WD40_PAC1"/>
</dbReference>
<dbReference type="PROSITE" id="PS50082">
    <property type="entry name" value="WD_REPEATS_2"/>
    <property type="match status" value="4"/>
</dbReference>
<dbReference type="InterPro" id="IPR019775">
    <property type="entry name" value="WD40_repeat_CS"/>
</dbReference>
<keyword evidence="4" id="KW-0156">Chromatin regulator</keyword>
<dbReference type="InterPro" id="IPR022052">
    <property type="entry name" value="Histone-bd_RBBP4-like_N"/>
</dbReference>
<feature type="region of interest" description="Disordered" evidence="7">
    <location>
        <begin position="458"/>
        <end position="483"/>
    </location>
</feature>
<dbReference type="AlphaFoldDB" id="A0AAD2CT83"/>
<feature type="repeat" description="WD" evidence="6">
    <location>
        <begin position="363"/>
        <end position="398"/>
    </location>
</feature>
<dbReference type="InterPro" id="IPR036322">
    <property type="entry name" value="WD40_repeat_dom_sf"/>
</dbReference>
<keyword evidence="2 6" id="KW-0853">WD repeat</keyword>
<evidence type="ECO:0000313" key="10">
    <source>
        <dbReference type="EMBL" id="CAJ1942330.1"/>
    </source>
</evidence>
<feature type="domain" description="Histone-binding protein RBBP4-like N-terminal" evidence="8">
    <location>
        <begin position="31"/>
        <end position="99"/>
    </location>
</feature>
<evidence type="ECO:0000256" key="7">
    <source>
        <dbReference type="SAM" id="MobiDB-lite"/>
    </source>
</evidence>
<feature type="compositionally biased region" description="Acidic residues" evidence="7">
    <location>
        <begin position="113"/>
        <end position="125"/>
    </location>
</feature>
<dbReference type="PROSITE" id="PS00678">
    <property type="entry name" value="WD_REPEATS_1"/>
    <property type="match status" value="2"/>
</dbReference>
<keyword evidence="5" id="KW-0539">Nucleus</keyword>